<feature type="transmembrane region" description="Helical" evidence="1">
    <location>
        <begin position="190"/>
        <end position="215"/>
    </location>
</feature>
<dbReference type="EMBL" id="CAADFI010000013">
    <property type="protein sequence ID" value="VFJ91041.1"/>
    <property type="molecule type" value="Genomic_DNA"/>
</dbReference>
<gene>
    <name evidence="2" type="ORF">BECKH772A_GA0070896_1001523</name>
    <name evidence="3" type="ORF">BECKH772B_GA0070898_1001323</name>
    <name evidence="4" type="ORF">BECKH772C_GA0070978_1001223</name>
</gene>
<feature type="transmembrane region" description="Helical" evidence="1">
    <location>
        <begin position="64"/>
        <end position="85"/>
    </location>
</feature>
<reference evidence="2" key="1">
    <citation type="submission" date="2019-02" db="EMBL/GenBank/DDBJ databases">
        <authorList>
            <person name="Gruber-Vodicka R. H."/>
            <person name="Seah K. B. B."/>
        </authorList>
    </citation>
    <scope>NUCLEOTIDE SEQUENCE</scope>
    <source>
        <strain evidence="4">BECK_SA2B12</strain>
        <strain evidence="2">BECK_SA2B15</strain>
        <strain evidence="3">BECK_SA2B20</strain>
    </source>
</reference>
<dbReference type="Pfam" id="PF04018">
    <property type="entry name" value="VCA0040-like"/>
    <property type="match status" value="1"/>
</dbReference>
<evidence type="ECO:0000256" key="1">
    <source>
        <dbReference type="SAM" id="Phobius"/>
    </source>
</evidence>
<dbReference type="AlphaFoldDB" id="A0A450UBC4"/>
<keyword evidence="1" id="KW-1133">Transmembrane helix</keyword>
<evidence type="ECO:0000313" key="2">
    <source>
        <dbReference type="EMBL" id="VFJ89491.1"/>
    </source>
</evidence>
<sequence length="319" mass="34522">MFTTLLKGLCMGCADIIPGVSGGTVAFILGFYPRLVSALRAFDGALLALLYRGRFRAAARHTDWVFLLPLGIGVMAAFGVFTHIIPLPTLIRAYPSLVYGLFFGLLTASIGLLMRDLGRMGASDGLWLLSGIIMGYGLVNILPMDTPEAPWFIFASGALAICAMILPGVSGAFILLILKKYAYLLDAIARLDFGVLAPFILGAVVGLLLFSRVLVRLLSRFYRQTFAVITGMLIGTLWVIWPFQERLYQQIGGKAHLIGSTPVWPGALDGMTMATVGLIVTGAAMVMALDRFAKRPELRAGTKNTSNGRISNFGQNKRR</sequence>
<name>A0A450UBC4_9GAMM</name>
<protein>
    <submittedName>
        <fullName evidence="2">Putative membrane protein</fullName>
    </submittedName>
</protein>
<dbReference type="EMBL" id="CAADFJ010000012">
    <property type="protein sequence ID" value="VFJ97346.1"/>
    <property type="molecule type" value="Genomic_DNA"/>
</dbReference>
<dbReference type="PANTHER" id="PTHR37308">
    <property type="entry name" value="INTEGRAL MEMBRANE PROTEIN"/>
    <property type="match status" value="1"/>
</dbReference>
<evidence type="ECO:0000313" key="3">
    <source>
        <dbReference type="EMBL" id="VFJ91041.1"/>
    </source>
</evidence>
<feature type="transmembrane region" description="Helical" evidence="1">
    <location>
        <begin position="97"/>
        <end position="114"/>
    </location>
</feature>
<feature type="transmembrane region" description="Helical" evidence="1">
    <location>
        <begin position="149"/>
        <end position="178"/>
    </location>
</feature>
<feature type="transmembrane region" description="Helical" evidence="1">
    <location>
        <begin position="221"/>
        <end position="241"/>
    </location>
</feature>
<dbReference type="InterPro" id="IPR007163">
    <property type="entry name" value="VCA0040-like"/>
</dbReference>
<proteinExistence type="predicted"/>
<keyword evidence="1" id="KW-0472">Membrane</keyword>
<keyword evidence="1" id="KW-0812">Transmembrane</keyword>
<accession>A0A450UBC4</accession>
<organism evidence="2">
    <name type="scientific">Candidatus Kentrum eta</name>
    <dbReference type="NCBI Taxonomy" id="2126337"/>
    <lineage>
        <taxon>Bacteria</taxon>
        <taxon>Pseudomonadati</taxon>
        <taxon>Pseudomonadota</taxon>
        <taxon>Gammaproteobacteria</taxon>
        <taxon>Candidatus Kentrum</taxon>
    </lineage>
</organism>
<dbReference type="PANTHER" id="PTHR37308:SF1">
    <property type="entry name" value="POLYPRENYL-PHOSPHATE TRANSPORTER"/>
    <property type="match status" value="1"/>
</dbReference>
<feature type="transmembrane region" description="Helical" evidence="1">
    <location>
        <begin position="126"/>
        <end position="143"/>
    </location>
</feature>
<dbReference type="EMBL" id="CAADFG010000015">
    <property type="protein sequence ID" value="VFJ89491.1"/>
    <property type="molecule type" value="Genomic_DNA"/>
</dbReference>
<evidence type="ECO:0000313" key="4">
    <source>
        <dbReference type="EMBL" id="VFJ97346.1"/>
    </source>
</evidence>